<evidence type="ECO:0000313" key="8">
    <source>
        <dbReference type="Proteomes" id="UP001180724"/>
    </source>
</evidence>
<sequence length="382" mass="40507">MAATAANRDGLADLVVGSAILVATLGLHLRHSAPAAVRRRKPWWPWSFVAHAALTYAPYCFFQDTWVGIPGSLAAAVLLTTPMPHAWIAFAVLVGLQVPLSLVIGETTGQSLNSAVSHAVGGLALFGVVRLADLAEELQAARAALAQRAVDRERLRFARDLHDLCGYSLTAVALQCEGIQGLVRSDPQRAHEELGRTQALARHALSEVRAVSAGYRKLSLEREARTIAALLESLGVTVDVQLADSPLPVPVDETLAIVVREGVTNALRHSKARHCAIRLIVGHEQLGGVWARLEVTNDGVASGEVRRARSDSPDLKGLGGSGLHNLRERVTERGGRLSAEADGMGGYRIAVALPFAGQDRSAEASTAFATLASVPEGKTGRL</sequence>
<evidence type="ECO:0000259" key="6">
    <source>
        <dbReference type="Pfam" id="PF07730"/>
    </source>
</evidence>
<feature type="transmembrane region" description="Helical" evidence="4">
    <location>
        <begin position="73"/>
        <end position="95"/>
    </location>
</feature>
<keyword evidence="4" id="KW-0472">Membrane</keyword>
<evidence type="ECO:0000313" key="7">
    <source>
        <dbReference type="EMBL" id="MDT0610562.1"/>
    </source>
</evidence>
<dbReference type="InterPro" id="IPR036890">
    <property type="entry name" value="HATPase_C_sf"/>
</dbReference>
<feature type="transmembrane region" description="Helical" evidence="4">
    <location>
        <begin position="12"/>
        <end position="31"/>
    </location>
</feature>
<dbReference type="InterPro" id="IPR003594">
    <property type="entry name" value="HATPase_dom"/>
</dbReference>
<dbReference type="SUPFAM" id="SSF55874">
    <property type="entry name" value="ATPase domain of HSP90 chaperone/DNA topoisomerase II/histidine kinase"/>
    <property type="match status" value="1"/>
</dbReference>
<name>A0ABU3ALZ1_9ACTN</name>
<dbReference type="InterPro" id="IPR011712">
    <property type="entry name" value="Sig_transdc_His_kin_sub3_dim/P"/>
</dbReference>
<keyword evidence="1" id="KW-0808">Transferase</keyword>
<dbReference type="InterPro" id="IPR050482">
    <property type="entry name" value="Sensor_HK_TwoCompSys"/>
</dbReference>
<dbReference type="CDD" id="cd16917">
    <property type="entry name" value="HATPase_UhpB-NarQ-NarX-like"/>
    <property type="match status" value="1"/>
</dbReference>
<reference evidence="7" key="1">
    <citation type="submission" date="2024-05" db="EMBL/GenBank/DDBJ databases">
        <title>30 novel species of actinomycetes from the DSMZ collection.</title>
        <authorList>
            <person name="Nouioui I."/>
        </authorList>
    </citation>
    <scope>NUCLEOTIDE SEQUENCE</scope>
    <source>
        <strain evidence="7">DSM 40712</strain>
    </source>
</reference>
<dbReference type="Gene3D" id="1.20.5.1930">
    <property type="match status" value="1"/>
</dbReference>
<dbReference type="Pfam" id="PF02518">
    <property type="entry name" value="HATPase_c"/>
    <property type="match status" value="1"/>
</dbReference>
<evidence type="ECO:0000256" key="3">
    <source>
        <dbReference type="ARBA" id="ARBA00023012"/>
    </source>
</evidence>
<organism evidence="7 8">
    <name type="scientific">Streptomyces lancefieldiae</name>
    <dbReference type="NCBI Taxonomy" id="3075520"/>
    <lineage>
        <taxon>Bacteria</taxon>
        <taxon>Bacillati</taxon>
        <taxon>Actinomycetota</taxon>
        <taxon>Actinomycetes</taxon>
        <taxon>Kitasatosporales</taxon>
        <taxon>Streptomycetaceae</taxon>
        <taxon>Streptomyces</taxon>
    </lineage>
</organism>
<dbReference type="Gene3D" id="3.30.565.10">
    <property type="entry name" value="Histidine kinase-like ATPase, C-terminal domain"/>
    <property type="match status" value="1"/>
</dbReference>
<evidence type="ECO:0000259" key="5">
    <source>
        <dbReference type="Pfam" id="PF02518"/>
    </source>
</evidence>
<dbReference type="Proteomes" id="UP001180724">
    <property type="component" value="Unassembled WGS sequence"/>
</dbReference>
<evidence type="ECO:0000256" key="2">
    <source>
        <dbReference type="ARBA" id="ARBA00022777"/>
    </source>
</evidence>
<dbReference type="Pfam" id="PF07730">
    <property type="entry name" value="HisKA_3"/>
    <property type="match status" value="1"/>
</dbReference>
<feature type="domain" description="Histidine kinase/HSP90-like ATPase" evidence="5">
    <location>
        <begin position="254"/>
        <end position="355"/>
    </location>
</feature>
<keyword evidence="3" id="KW-0902">Two-component regulatory system</keyword>
<dbReference type="EMBL" id="JAVRFH010000007">
    <property type="protein sequence ID" value="MDT0610562.1"/>
    <property type="molecule type" value="Genomic_DNA"/>
</dbReference>
<keyword evidence="4" id="KW-1133">Transmembrane helix</keyword>
<accession>A0ABU3ALZ1</accession>
<feature type="transmembrane region" description="Helical" evidence="4">
    <location>
        <begin position="115"/>
        <end position="132"/>
    </location>
</feature>
<dbReference type="GO" id="GO:0016301">
    <property type="term" value="F:kinase activity"/>
    <property type="evidence" value="ECO:0007669"/>
    <property type="project" value="UniProtKB-KW"/>
</dbReference>
<keyword evidence="4" id="KW-0812">Transmembrane</keyword>
<protein>
    <submittedName>
        <fullName evidence="7">Histidine kinase</fullName>
    </submittedName>
</protein>
<evidence type="ECO:0000256" key="1">
    <source>
        <dbReference type="ARBA" id="ARBA00022679"/>
    </source>
</evidence>
<keyword evidence="2 7" id="KW-0418">Kinase</keyword>
<keyword evidence="8" id="KW-1185">Reference proteome</keyword>
<comment type="caution">
    <text evidence="7">The sequence shown here is derived from an EMBL/GenBank/DDBJ whole genome shotgun (WGS) entry which is preliminary data.</text>
</comment>
<proteinExistence type="predicted"/>
<dbReference type="PANTHER" id="PTHR24421">
    <property type="entry name" value="NITRATE/NITRITE SENSOR PROTEIN NARX-RELATED"/>
    <property type="match status" value="1"/>
</dbReference>
<feature type="transmembrane region" description="Helical" evidence="4">
    <location>
        <begin position="43"/>
        <end position="61"/>
    </location>
</feature>
<gene>
    <name evidence="7" type="ORF">RM812_10005</name>
</gene>
<evidence type="ECO:0000256" key="4">
    <source>
        <dbReference type="SAM" id="Phobius"/>
    </source>
</evidence>
<dbReference type="RefSeq" id="WP_311572070.1">
    <property type="nucleotide sequence ID" value="NZ_JAVRFH010000007.1"/>
</dbReference>
<dbReference type="PANTHER" id="PTHR24421:SF63">
    <property type="entry name" value="SENSOR HISTIDINE KINASE DESK"/>
    <property type="match status" value="1"/>
</dbReference>
<feature type="domain" description="Signal transduction histidine kinase subgroup 3 dimerisation and phosphoacceptor" evidence="6">
    <location>
        <begin position="153"/>
        <end position="217"/>
    </location>
</feature>